<accession>A0AAD9L0R7</accession>
<organism evidence="1 2">
    <name type="scientific">Ridgeia piscesae</name>
    <name type="common">Tubeworm</name>
    <dbReference type="NCBI Taxonomy" id="27915"/>
    <lineage>
        <taxon>Eukaryota</taxon>
        <taxon>Metazoa</taxon>
        <taxon>Spiralia</taxon>
        <taxon>Lophotrochozoa</taxon>
        <taxon>Annelida</taxon>
        <taxon>Polychaeta</taxon>
        <taxon>Sedentaria</taxon>
        <taxon>Canalipalpata</taxon>
        <taxon>Sabellida</taxon>
        <taxon>Siboglinidae</taxon>
        <taxon>Ridgeia</taxon>
    </lineage>
</organism>
<keyword evidence="2" id="KW-1185">Reference proteome</keyword>
<proteinExistence type="predicted"/>
<evidence type="ECO:0000313" key="2">
    <source>
        <dbReference type="Proteomes" id="UP001209878"/>
    </source>
</evidence>
<dbReference type="PANTHER" id="PTHR34415">
    <property type="entry name" value="INTEGRASE CATALYTIC DOMAIN-CONTAINING PROTEIN"/>
    <property type="match status" value="1"/>
</dbReference>
<comment type="caution">
    <text evidence="1">The sequence shown here is derived from an EMBL/GenBank/DDBJ whole genome shotgun (WGS) entry which is preliminary data.</text>
</comment>
<reference evidence="1" key="1">
    <citation type="journal article" date="2023" name="Mol. Biol. Evol.">
        <title>Third-Generation Sequencing Reveals the Adaptive Role of the Epigenome in Three Deep-Sea Polychaetes.</title>
        <authorList>
            <person name="Perez M."/>
            <person name="Aroh O."/>
            <person name="Sun Y."/>
            <person name="Lan Y."/>
            <person name="Juniper S.K."/>
            <person name="Young C.R."/>
            <person name="Angers B."/>
            <person name="Qian P.Y."/>
        </authorList>
    </citation>
    <scope>NUCLEOTIDE SEQUENCE</scope>
    <source>
        <strain evidence="1">R07B-5</strain>
    </source>
</reference>
<gene>
    <name evidence="1" type="ORF">NP493_405g02028</name>
</gene>
<evidence type="ECO:0000313" key="1">
    <source>
        <dbReference type="EMBL" id="KAK2181233.1"/>
    </source>
</evidence>
<dbReference type="Proteomes" id="UP001209878">
    <property type="component" value="Unassembled WGS sequence"/>
</dbReference>
<name>A0AAD9L0R7_RIDPI</name>
<dbReference type="AlphaFoldDB" id="A0AAD9L0R7"/>
<dbReference type="PANTHER" id="PTHR34415:SF1">
    <property type="entry name" value="INTEGRASE CATALYTIC DOMAIN-CONTAINING PROTEIN"/>
    <property type="match status" value="1"/>
</dbReference>
<protein>
    <submittedName>
        <fullName evidence="1">Uncharacterized protein</fullName>
    </submittedName>
</protein>
<dbReference type="EMBL" id="JAODUO010000405">
    <property type="protein sequence ID" value="KAK2181233.1"/>
    <property type="molecule type" value="Genomic_DNA"/>
</dbReference>
<sequence>MNEARRINIYCDADCEALTDVIMNYFTTGHLSDTEDDEQCDDSDNEVGLTKCVSVDNVSVDGSDINEEMSREELDIAILAQLPCGMHLSKITSHGRKEGTPRKTQRINFFHHRQRICRDIFKHMHGIGQDKLNALIKHYKVNGITPRQNENAKRLPSNALKMEDNAFVAHFLLNYAETHGMHLPGRVPGYWRADLKVLPTNCTERRVYDDYCTATAVTSHRTVSLVTFRRLWREIFCQKYQQKLSEAANKSDEEKAKLHNIASEHLGRVSKERAFYQNICKKTKDTLPAGMDIGRHDPYSYDGVMHYSMDFTQQVHYPSNLLQPGPVYFKTPWKCAIFGVACEVLPKQVTFLIDESVQNGKGANCVISLLHSYHEKYGMGETHMHLHTDNCAGQNNNSYLHSRSS</sequence>